<proteinExistence type="predicted"/>
<dbReference type="EMBL" id="CP163435">
    <property type="protein sequence ID" value="XDQ25198.1"/>
    <property type="molecule type" value="Genomic_DNA"/>
</dbReference>
<gene>
    <name evidence="3" type="ORF">AB5J56_11125</name>
</gene>
<feature type="region of interest" description="Disordered" evidence="1">
    <location>
        <begin position="159"/>
        <end position="189"/>
    </location>
</feature>
<sequence length="276" mass="29587">MRDTSLYYEVRGSGPVLLVVPGGAGHPMGFDAMTDRLTDRFTVVTYDPLGLAHGRLGEPVEEQRVRSWSDGARRVLTELLPDGESAYVLGTSSGAIAALDLLTSHPENLRHVIAHEPPVVEVLPDAARQRRMFTEVYETYRAAGLQAAGTRLLAGLADRTPDADQDSAEADHESKAAAPQPPSPTDELTTPMALFLTRVLRRFTAYAPDLDALKPLAPRLTLAAGVDSRGQLLHRTAALTAELSGADFVEFPGGHIGVAEHPAEFAERVAQVLLAA</sequence>
<dbReference type="RefSeq" id="WP_369232523.1">
    <property type="nucleotide sequence ID" value="NZ_CP163435.1"/>
</dbReference>
<reference evidence="3" key="1">
    <citation type="submission" date="2024-07" db="EMBL/GenBank/DDBJ databases">
        <authorList>
            <person name="Yu S.T."/>
        </authorList>
    </citation>
    <scope>NUCLEOTIDE SEQUENCE</scope>
    <source>
        <strain evidence="3">R21</strain>
    </source>
</reference>
<dbReference type="SUPFAM" id="SSF53474">
    <property type="entry name" value="alpha/beta-Hydrolases"/>
    <property type="match status" value="1"/>
</dbReference>
<dbReference type="GO" id="GO:0046503">
    <property type="term" value="P:glycerolipid catabolic process"/>
    <property type="evidence" value="ECO:0007669"/>
    <property type="project" value="TreeGrafter"/>
</dbReference>
<organism evidence="3">
    <name type="scientific">Streptomyces sp. R21</name>
    <dbReference type="NCBI Taxonomy" id="3238627"/>
    <lineage>
        <taxon>Bacteria</taxon>
        <taxon>Bacillati</taxon>
        <taxon>Actinomycetota</taxon>
        <taxon>Actinomycetes</taxon>
        <taxon>Kitasatosporales</taxon>
        <taxon>Streptomycetaceae</taxon>
        <taxon>Streptomyces</taxon>
    </lineage>
</organism>
<protein>
    <submittedName>
        <fullName evidence="3">Alpha/beta fold hydrolase</fullName>
    </submittedName>
</protein>
<dbReference type="AlphaFoldDB" id="A0AB39P2X0"/>
<dbReference type="Gene3D" id="3.40.50.1820">
    <property type="entry name" value="alpha/beta hydrolase"/>
    <property type="match status" value="1"/>
</dbReference>
<dbReference type="GO" id="GO:0004806">
    <property type="term" value="F:triacylglycerol lipase activity"/>
    <property type="evidence" value="ECO:0007669"/>
    <property type="project" value="TreeGrafter"/>
</dbReference>
<dbReference type="InterPro" id="IPR000073">
    <property type="entry name" value="AB_hydrolase_1"/>
</dbReference>
<feature type="domain" description="AB hydrolase-1" evidence="2">
    <location>
        <begin position="17"/>
        <end position="267"/>
    </location>
</feature>
<dbReference type="Pfam" id="PF12697">
    <property type="entry name" value="Abhydrolase_6"/>
    <property type="match status" value="1"/>
</dbReference>
<name>A0AB39P2X0_9ACTN</name>
<evidence type="ECO:0000259" key="2">
    <source>
        <dbReference type="Pfam" id="PF12697"/>
    </source>
</evidence>
<evidence type="ECO:0000313" key="3">
    <source>
        <dbReference type="EMBL" id="XDQ25198.1"/>
    </source>
</evidence>
<keyword evidence="3" id="KW-0378">Hydrolase</keyword>
<accession>A0AB39P2X0</accession>
<dbReference type="PANTHER" id="PTHR43433:SF5">
    <property type="entry name" value="AB HYDROLASE-1 DOMAIN-CONTAINING PROTEIN"/>
    <property type="match status" value="1"/>
</dbReference>
<dbReference type="PANTHER" id="PTHR43433">
    <property type="entry name" value="HYDROLASE, ALPHA/BETA FOLD FAMILY PROTEIN"/>
    <property type="match status" value="1"/>
</dbReference>
<evidence type="ECO:0000256" key="1">
    <source>
        <dbReference type="SAM" id="MobiDB-lite"/>
    </source>
</evidence>
<dbReference type="InterPro" id="IPR029058">
    <property type="entry name" value="AB_hydrolase_fold"/>
</dbReference>
<dbReference type="InterPro" id="IPR050471">
    <property type="entry name" value="AB_hydrolase"/>
</dbReference>